<evidence type="ECO:0000313" key="2">
    <source>
        <dbReference type="Proteomes" id="UP000606274"/>
    </source>
</evidence>
<proteinExistence type="predicted"/>
<evidence type="ECO:0000313" key="1">
    <source>
        <dbReference type="EMBL" id="KAF7707891.1"/>
    </source>
</evidence>
<dbReference type="Proteomes" id="UP000606274">
    <property type="component" value="Unassembled WGS sequence"/>
</dbReference>
<dbReference type="AlphaFoldDB" id="A0A8T0BKU7"/>
<gene>
    <name evidence="1" type="ORF">HF521_016948</name>
</gene>
<name>A0A8T0BKU7_SILME</name>
<comment type="caution">
    <text evidence="1">The sequence shown here is derived from an EMBL/GenBank/DDBJ whole genome shotgun (WGS) entry which is preliminary data.</text>
</comment>
<dbReference type="EMBL" id="JABFDY010000004">
    <property type="protein sequence ID" value="KAF7707891.1"/>
    <property type="molecule type" value="Genomic_DNA"/>
</dbReference>
<accession>A0A8T0BKU7</accession>
<reference evidence="1" key="1">
    <citation type="submission" date="2020-08" db="EMBL/GenBank/DDBJ databases">
        <title>Chromosome-level assembly of Southern catfish (Silurus meridionalis) provides insights into visual adaptation to the nocturnal and benthic lifestyles.</title>
        <authorList>
            <person name="Zhang Y."/>
            <person name="Wang D."/>
            <person name="Peng Z."/>
        </authorList>
    </citation>
    <scope>NUCLEOTIDE SEQUENCE</scope>
    <source>
        <strain evidence="1">SWU-2019-XX</strain>
        <tissue evidence="1">Muscle</tissue>
    </source>
</reference>
<organism evidence="1 2">
    <name type="scientific">Silurus meridionalis</name>
    <name type="common">Southern catfish</name>
    <name type="synonym">Silurus soldatovi meridionalis</name>
    <dbReference type="NCBI Taxonomy" id="175797"/>
    <lineage>
        <taxon>Eukaryota</taxon>
        <taxon>Metazoa</taxon>
        <taxon>Chordata</taxon>
        <taxon>Craniata</taxon>
        <taxon>Vertebrata</taxon>
        <taxon>Euteleostomi</taxon>
        <taxon>Actinopterygii</taxon>
        <taxon>Neopterygii</taxon>
        <taxon>Teleostei</taxon>
        <taxon>Ostariophysi</taxon>
        <taxon>Siluriformes</taxon>
        <taxon>Siluridae</taxon>
        <taxon>Silurus</taxon>
    </lineage>
</organism>
<sequence length="134" mass="14887">MDKFLIALGCAPKGFKIIKRHDQELPLDLKLGDLILVKRASSSGGSSLGYYHAGVCCCDVVKDIIHFTPKPHKCPTQSLVGHGEVGKLDLEVFCEDDQFVVYRKENGIRVTFSKKTAQSSAETKFPEREAKRGY</sequence>
<protein>
    <submittedName>
        <fullName evidence="1">Uncharacterized protein</fullName>
    </submittedName>
</protein>
<keyword evidence="2" id="KW-1185">Reference proteome</keyword>
<dbReference type="Gene3D" id="3.90.1720.10">
    <property type="entry name" value="endopeptidase domain like (from Nostoc punctiforme)"/>
    <property type="match status" value="1"/>
</dbReference>